<dbReference type="PANTHER" id="PTHR44846:SF17">
    <property type="entry name" value="GNTR-FAMILY TRANSCRIPTIONAL REGULATOR"/>
    <property type="match status" value="1"/>
</dbReference>
<dbReference type="Gene3D" id="3.40.1410.10">
    <property type="entry name" value="Chorismate lyase-like"/>
    <property type="match status" value="1"/>
</dbReference>
<sequence length="318" mass="34018">MVDRGTGASAGRDRHVTDCSRTGRGRVTAPTDAASMSRSCSDEARAPHRRRRSDDARQVADLLRAQILQGLHGEGPLPMEDHLVRAHGVSRNAVREALDLLRAEGLVERRQGAGTFVVARKAMHDFDRLRSIADSVQATGEPRFETITAQLLPAPSTVATALAVGDGEPAVLLERLMVVDGTPLSIRSSWMPGSLAEPLLGCELDRLHYYRLVRSVLGIELTRGHLVIEAVVAGAGAASLLGVPDGAPLFLMERTSYLADGRPFEFGFTRSRADRVALVADMQIADTGDPSPSGRWRNRPTGTVDPTGDGAPQAAQPA</sequence>
<dbReference type="InterPro" id="IPR050679">
    <property type="entry name" value="Bact_HTH_transcr_reg"/>
</dbReference>
<gene>
    <name evidence="6" type="ORF">GH723_07645</name>
</gene>
<dbReference type="InterPro" id="IPR011663">
    <property type="entry name" value="UTRA"/>
</dbReference>
<dbReference type="SUPFAM" id="SSF64288">
    <property type="entry name" value="Chorismate lyase-like"/>
    <property type="match status" value="1"/>
</dbReference>
<dbReference type="InterPro" id="IPR036390">
    <property type="entry name" value="WH_DNA-bd_sf"/>
</dbReference>
<protein>
    <submittedName>
        <fullName evidence="6">UTRA domain-containing protein</fullName>
    </submittedName>
</protein>
<feature type="region of interest" description="Disordered" evidence="4">
    <location>
        <begin position="283"/>
        <end position="318"/>
    </location>
</feature>
<evidence type="ECO:0000313" key="6">
    <source>
        <dbReference type="EMBL" id="QGG94990.1"/>
    </source>
</evidence>
<dbReference type="Pfam" id="PF00392">
    <property type="entry name" value="GntR"/>
    <property type="match status" value="1"/>
</dbReference>
<feature type="domain" description="HTH gntR-type" evidence="5">
    <location>
        <begin position="53"/>
        <end position="120"/>
    </location>
</feature>
<keyword evidence="1" id="KW-0805">Transcription regulation</keyword>
<dbReference type="SUPFAM" id="SSF46785">
    <property type="entry name" value="Winged helix' DNA-binding domain"/>
    <property type="match status" value="1"/>
</dbReference>
<dbReference type="PROSITE" id="PS50949">
    <property type="entry name" value="HTH_GNTR"/>
    <property type="match status" value="1"/>
</dbReference>
<organism evidence="6 7">
    <name type="scientific">Actinomarinicola tropica</name>
    <dbReference type="NCBI Taxonomy" id="2789776"/>
    <lineage>
        <taxon>Bacteria</taxon>
        <taxon>Bacillati</taxon>
        <taxon>Actinomycetota</taxon>
        <taxon>Acidimicrobiia</taxon>
        <taxon>Acidimicrobiales</taxon>
        <taxon>Iamiaceae</taxon>
        <taxon>Actinomarinicola</taxon>
    </lineage>
</organism>
<dbReference type="GO" id="GO:0003700">
    <property type="term" value="F:DNA-binding transcription factor activity"/>
    <property type="evidence" value="ECO:0007669"/>
    <property type="project" value="InterPro"/>
</dbReference>
<dbReference type="CDD" id="cd07377">
    <property type="entry name" value="WHTH_GntR"/>
    <property type="match status" value="1"/>
</dbReference>
<accession>A0A5Q2RMA3</accession>
<keyword evidence="2" id="KW-0238">DNA-binding</keyword>
<dbReference type="PANTHER" id="PTHR44846">
    <property type="entry name" value="MANNOSYL-D-GLYCERATE TRANSPORT/METABOLISM SYSTEM REPRESSOR MNGR-RELATED"/>
    <property type="match status" value="1"/>
</dbReference>
<dbReference type="SMART" id="SM00866">
    <property type="entry name" value="UTRA"/>
    <property type="match status" value="1"/>
</dbReference>
<dbReference type="Gene3D" id="1.10.10.10">
    <property type="entry name" value="Winged helix-like DNA-binding domain superfamily/Winged helix DNA-binding domain"/>
    <property type="match status" value="1"/>
</dbReference>
<dbReference type="InterPro" id="IPR000524">
    <property type="entry name" value="Tscrpt_reg_HTH_GntR"/>
</dbReference>
<dbReference type="AlphaFoldDB" id="A0A5Q2RMA3"/>
<evidence type="ECO:0000256" key="4">
    <source>
        <dbReference type="SAM" id="MobiDB-lite"/>
    </source>
</evidence>
<feature type="region of interest" description="Disordered" evidence="4">
    <location>
        <begin position="1"/>
        <end position="56"/>
    </location>
</feature>
<evidence type="ECO:0000313" key="7">
    <source>
        <dbReference type="Proteomes" id="UP000334019"/>
    </source>
</evidence>
<evidence type="ECO:0000256" key="3">
    <source>
        <dbReference type="ARBA" id="ARBA00023163"/>
    </source>
</evidence>
<dbReference type="Pfam" id="PF07702">
    <property type="entry name" value="UTRA"/>
    <property type="match status" value="1"/>
</dbReference>
<feature type="compositionally biased region" description="Basic and acidic residues" evidence="4">
    <location>
        <begin position="40"/>
        <end position="56"/>
    </location>
</feature>
<evidence type="ECO:0000259" key="5">
    <source>
        <dbReference type="PROSITE" id="PS50949"/>
    </source>
</evidence>
<evidence type="ECO:0000256" key="2">
    <source>
        <dbReference type="ARBA" id="ARBA00023125"/>
    </source>
</evidence>
<dbReference type="Proteomes" id="UP000334019">
    <property type="component" value="Chromosome"/>
</dbReference>
<dbReference type="GO" id="GO:0045892">
    <property type="term" value="P:negative regulation of DNA-templated transcription"/>
    <property type="evidence" value="ECO:0007669"/>
    <property type="project" value="TreeGrafter"/>
</dbReference>
<evidence type="ECO:0000256" key="1">
    <source>
        <dbReference type="ARBA" id="ARBA00023015"/>
    </source>
</evidence>
<proteinExistence type="predicted"/>
<keyword evidence="7" id="KW-1185">Reference proteome</keyword>
<dbReference type="SMART" id="SM00345">
    <property type="entry name" value="HTH_GNTR"/>
    <property type="match status" value="1"/>
</dbReference>
<name>A0A5Q2RMA3_9ACTN</name>
<dbReference type="PRINTS" id="PR00035">
    <property type="entry name" value="HTHGNTR"/>
</dbReference>
<keyword evidence="3" id="KW-0804">Transcription</keyword>
<dbReference type="InterPro" id="IPR028978">
    <property type="entry name" value="Chorismate_lyase_/UTRA_dom_sf"/>
</dbReference>
<reference evidence="6 7" key="1">
    <citation type="submission" date="2019-11" db="EMBL/GenBank/DDBJ databases">
        <authorList>
            <person name="He Y."/>
        </authorList>
    </citation>
    <scope>NUCLEOTIDE SEQUENCE [LARGE SCALE GENOMIC DNA]</scope>
    <source>
        <strain evidence="6 7">SCSIO 58843</strain>
    </source>
</reference>
<dbReference type="InterPro" id="IPR036388">
    <property type="entry name" value="WH-like_DNA-bd_sf"/>
</dbReference>
<dbReference type="KEGG" id="atq:GH723_07645"/>
<dbReference type="EMBL" id="CP045851">
    <property type="protein sequence ID" value="QGG94990.1"/>
    <property type="molecule type" value="Genomic_DNA"/>
</dbReference>
<dbReference type="GO" id="GO:0003677">
    <property type="term" value="F:DNA binding"/>
    <property type="evidence" value="ECO:0007669"/>
    <property type="project" value="UniProtKB-KW"/>
</dbReference>